<dbReference type="AlphaFoldDB" id="A0A084SWF1"/>
<proteinExistence type="predicted"/>
<protein>
    <submittedName>
        <fullName evidence="2">Uncharacterized protein</fullName>
    </submittedName>
</protein>
<name>A0A084SWF1_9BACT</name>
<feature type="compositionally biased region" description="Basic and acidic residues" evidence="1">
    <location>
        <begin position="1"/>
        <end position="19"/>
    </location>
</feature>
<feature type="region of interest" description="Disordered" evidence="1">
    <location>
        <begin position="1"/>
        <end position="72"/>
    </location>
</feature>
<evidence type="ECO:0000313" key="3">
    <source>
        <dbReference type="Proteomes" id="UP000028547"/>
    </source>
</evidence>
<dbReference type="Pfam" id="PF14412">
    <property type="entry name" value="AHH"/>
    <property type="match status" value="1"/>
</dbReference>
<dbReference type="RefSeq" id="WP_043394121.1">
    <property type="nucleotide sequence ID" value="NZ_JPMI01000079.1"/>
</dbReference>
<reference evidence="2 3" key="1">
    <citation type="submission" date="2014-07" db="EMBL/GenBank/DDBJ databases">
        <title>Draft Genome Sequence of Gephyronic Acid Producer, Cystobacter violaceus Strain Cb vi76.</title>
        <authorList>
            <person name="Stevens D.C."/>
            <person name="Young J."/>
            <person name="Carmichael R."/>
            <person name="Tan J."/>
            <person name="Taylor R.E."/>
        </authorList>
    </citation>
    <scope>NUCLEOTIDE SEQUENCE [LARGE SCALE GENOMIC DNA]</scope>
    <source>
        <strain evidence="2 3">Cb vi76</strain>
    </source>
</reference>
<accession>A0A084SWF1</accession>
<comment type="caution">
    <text evidence="2">The sequence shown here is derived from an EMBL/GenBank/DDBJ whole genome shotgun (WGS) entry which is preliminary data.</text>
</comment>
<feature type="compositionally biased region" description="Basic and acidic residues" evidence="1">
    <location>
        <begin position="50"/>
        <end position="64"/>
    </location>
</feature>
<evidence type="ECO:0000313" key="2">
    <source>
        <dbReference type="EMBL" id="KFA92786.1"/>
    </source>
</evidence>
<organism evidence="2 3">
    <name type="scientific">Archangium violaceum Cb vi76</name>
    <dbReference type="NCBI Taxonomy" id="1406225"/>
    <lineage>
        <taxon>Bacteria</taxon>
        <taxon>Pseudomonadati</taxon>
        <taxon>Myxococcota</taxon>
        <taxon>Myxococcia</taxon>
        <taxon>Myxococcales</taxon>
        <taxon>Cystobacterineae</taxon>
        <taxon>Archangiaceae</taxon>
        <taxon>Archangium</taxon>
    </lineage>
</organism>
<dbReference type="EMBL" id="JPMI01000079">
    <property type="protein sequence ID" value="KFA92786.1"/>
    <property type="molecule type" value="Genomic_DNA"/>
</dbReference>
<dbReference type="InterPro" id="IPR032871">
    <property type="entry name" value="AHH_dom_containing"/>
</dbReference>
<dbReference type="Proteomes" id="UP000028547">
    <property type="component" value="Unassembled WGS sequence"/>
</dbReference>
<sequence length="345" mass="39104">MAKKNDKLKDFEDPQKLQDGESEIFNPDLSAKAGNFPELDDANYPQKLIQELKKKKDENDKEADNCPPERPPQTYLRGFHKYRTAAYIHDQKGGHNGDGHFKKWPDYGTQVLEDASYAEIITPEQLALLKEQSAWEEHAAFPMNGLQGKYSRKSERFLITHVRQHKFKSVAVGKNNVRDRIVTGQHKPYRWTAHHLIPHELLQLKAGKKKQGLENDEYDLLIQSGYDINNGHNGIIIPGTDWGVPFHCIIRHCGNHAAYTTYAKELITDVISGLQALADEPPTDHKSALANVLQKLTDAEDELWLHVINLGKQHVPSALKGEKISAPQVTQRKGKKTFSNFAILN</sequence>
<gene>
    <name evidence="2" type="ORF">Q664_13070</name>
</gene>
<evidence type="ECO:0000256" key="1">
    <source>
        <dbReference type="SAM" id="MobiDB-lite"/>
    </source>
</evidence>